<dbReference type="GO" id="GO:0016740">
    <property type="term" value="F:transferase activity"/>
    <property type="evidence" value="ECO:0007669"/>
    <property type="project" value="UniProtKB-KW"/>
</dbReference>
<evidence type="ECO:0000259" key="1">
    <source>
        <dbReference type="Pfam" id="PF01636"/>
    </source>
</evidence>
<keyword evidence="3" id="KW-1185">Reference proteome</keyword>
<gene>
    <name evidence="2" type="ORF">CJD38_07395</name>
</gene>
<feature type="domain" description="Aminoglycoside phosphotransferase" evidence="1">
    <location>
        <begin position="38"/>
        <end position="259"/>
    </location>
</feature>
<dbReference type="Proteomes" id="UP000244248">
    <property type="component" value="Unassembled WGS sequence"/>
</dbReference>
<dbReference type="InterPro" id="IPR052898">
    <property type="entry name" value="ACAD10-like"/>
</dbReference>
<evidence type="ECO:0000313" key="2">
    <source>
        <dbReference type="EMBL" id="PTU32461.1"/>
    </source>
</evidence>
<dbReference type="PANTHER" id="PTHR47829">
    <property type="entry name" value="HYDROLASE, PUTATIVE (AFU_ORTHOLOGUE AFUA_1G12880)-RELATED"/>
    <property type="match status" value="1"/>
</dbReference>
<dbReference type="PANTHER" id="PTHR47829:SF3">
    <property type="entry name" value="AMINOGLYCOSIDE PHOSPHOTRANSFERASE DOMAIN-CONTAINING PROTEIN"/>
    <property type="match status" value="1"/>
</dbReference>
<accession>A0A2T5MIR4</accession>
<dbReference type="Gene3D" id="3.90.1200.10">
    <property type="match status" value="1"/>
</dbReference>
<name>A0A2T5MIR4_9GAMM</name>
<dbReference type="RefSeq" id="WP_107939658.1">
    <property type="nucleotide sequence ID" value="NZ_QANS01000002.1"/>
</dbReference>
<dbReference type="Gene3D" id="3.30.200.20">
    <property type="entry name" value="Phosphorylase Kinase, domain 1"/>
    <property type="match status" value="1"/>
</dbReference>
<dbReference type="AlphaFoldDB" id="A0A2T5MIR4"/>
<organism evidence="2 3">
    <name type="scientific">Stenotrophobium rhamnosiphilum</name>
    <dbReference type="NCBI Taxonomy" id="2029166"/>
    <lineage>
        <taxon>Bacteria</taxon>
        <taxon>Pseudomonadati</taxon>
        <taxon>Pseudomonadota</taxon>
        <taxon>Gammaproteobacteria</taxon>
        <taxon>Nevskiales</taxon>
        <taxon>Nevskiaceae</taxon>
        <taxon>Stenotrophobium</taxon>
    </lineage>
</organism>
<dbReference type="OrthoDB" id="3806873at2"/>
<dbReference type="CDD" id="cd05154">
    <property type="entry name" value="ACAD10_11_N-like"/>
    <property type="match status" value="1"/>
</dbReference>
<reference evidence="2 3" key="1">
    <citation type="submission" date="2018-04" db="EMBL/GenBank/DDBJ databases">
        <title>Novel species isolated from glacier.</title>
        <authorList>
            <person name="Liu Q."/>
            <person name="Xin Y.-H."/>
        </authorList>
    </citation>
    <scope>NUCLEOTIDE SEQUENCE [LARGE SCALE GENOMIC DNA]</scope>
    <source>
        <strain evidence="2 3">GT1R17</strain>
    </source>
</reference>
<dbReference type="InterPro" id="IPR041726">
    <property type="entry name" value="ACAD10_11_N"/>
</dbReference>
<keyword evidence="2" id="KW-0808">Transferase</keyword>
<proteinExistence type="predicted"/>
<dbReference type="EMBL" id="QANS01000002">
    <property type="protein sequence ID" value="PTU32461.1"/>
    <property type="molecule type" value="Genomic_DNA"/>
</dbReference>
<comment type="caution">
    <text evidence="2">The sequence shown here is derived from an EMBL/GenBank/DDBJ whole genome shotgun (WGS) entry which is preliminary data.</text>
</comment>
<dbReference type="SUPFAM" id="SSF56112">
    <property type="entry name" value="Protein kinase-like (PK-like)"/>
    <property type="match status" value="1"/>
</dbReference>
<sequence>MSQDFNGTKPVDERQMFDVARLEQYLKDKVAGFEGPLTVEQFKGGQSNPTFKLKTPNKHYVLRRKPAGKLLASAHAVDREYKVITALQGSDVPVAKTHVLCEDDSVIGTAFYVMDCVEGRIMWDPALPGMEPAERTAIFTEMNRVMAALHKVDYAACGLADYGKPGNYFMRQIDRWTKQYRASETKRIESFENLMLWLPKNIPTGDETSIVHGDYRLDNMIFHPTEPRVLAVLDWELSTLGHPLADFSYHCMTWHIPKGVFRGLGGAKLADLGIPSESEHVANYCKRTGRAPINQSDWDFYMAYNLFRLGAILQGIAGRVKDGTAASAQAKAMGDAAGPLADLGWAQVEKILSRR</sequence>
<dbReference type="InterPro" id="IPR011009">
    <property type="entry name" value="Kinase-like_dom_sf"/>
</dbReference>
<dbReference type="InterPro" id="IPR002575">
    <property type="entry name" value="Aminoglycoside_PTrfase"/>
</dbReference>
<protein>
    <submittedName>
        <fullName evidence="2">Phosphotransferase family protein</fullName>
    </submittedName>
</protein>
<dbReference type="Pfam" id="PF01636">
    <property type="entry name" value="APH"/>
    <property type="match status" value="1"/>
</dbReference>
<evidence type="ECO:0000313" key="3">
    <source>
        <dbReference type="Proteomes" id="UP000244248"/>
    </source>
</evidence>